<sequence>MRRVDKERLLIFIALILFWSLLLGALSSCGAVKTAVVKGERRIEWRDRSSVQRDSIYVHDSVYIHSKGDTVFVVRWRTRIRDRTQRDTIYLQKVDSVYVETQVKKTSAIADINSTLRVLGCTAIIIAVIIFILKIRKRWM</sequence>
<comment type="caution">
    <text evidence="2">The sequence shown here is derived from an EMBL/GenBank/DDBJ whole genome shotgun (WGS) entry which is preliminary data.</text>
</comment>
<keyword evidence="1" id="KW-1133">Transmembrane helix</keyword>
<keyword evidence="1" id="KW-0472">Membrane</keyword>
<reference evidence="3" key="1">
    <citation type="submission" date="2016-01" db="EMBL/GenBank/DDBJ databases">
        <authorList>
            <person name="Mitreva M."/>
            <person name="Pepin K.H."/>
            <person name="Mihindukulasuriya K.A."/>
            <person name="Fulton R."/>
            <person name="Fronick C."/>
            <person name="O'Laughlin M."/>
            <person name="Miner T."/>
            <person name="Herter B."/>
            <person name="Rosa B.A."/>
            <person name="Cordes M."/>
            <person name="Tomlinson C."/>
            <person name="Wollam A."/>
            <person name="Palsikar V.B."/>
            <person name="Mardis E.R."/>
            <person name="Wilson R.K."/>
        </authorList>
    </citation>
    <scope>NUCLEOTIDE SEQUENCE [LARGE SCALE GENOMIC DNA]</scope>
    <source>
        <strain evidence="3">KA00683</strain>
    </source>
</reference>
<keyword evidence="1" id="KW-0812">Transmembrane</keyword>
<proteinExistence type="predicted"/>
<dbReference type="RefSeq" id="WP_060935561.1">
    <property type="nucleotide sequence ID" value="NZ_KQ960447.1"/>
</dbReference>
<dbReference type="Proteomes" id="UP000070224">
    <property type="component" value="Unassembled WGS sequence"/>
</dbReference>
<dbReference type="EMBL" id="LSDK01000084">
    <property type="protein sequence ID" value="KXB75855.1"/>
    <property type="molecule type" value="Genomic_DNA"/>
</dbReference>
<evidence type="ECO:0000313" key="2">
    <source>
        <dbReference type="EMBL" id="KXB75855.1"/>
    </source>
</evidence>
<accession>A0A134B7E7</accession>
<evidence type="ECO:0008006" key="4">
    <source>
        <dbReference type="Google" id="ProtNLM"/>
    </source>
</evidence>
<evidence type="ECO:0000313" key="3">
    <source>
        <dbReference type="Proteomes" id="UP000070224"/>
    </source>
</evidence>
<keyword evidence="3" id="KW-1185">Reference proteome</keyword>
<name>A0A134B7E7_9PORP</name>
<gene>
    <name evidence="2" type="ORF">HMPREF3185_01295</name>
</gene>
<dbReference type="PATRIC" id="fig|322095.3.peg.1280"/>
<dbReference type="AlphaFoldDB" id="A0A134B7E7"/>
<feature type="transmembrane region" description="Helical" evidence="1">
    <location>
        <begin position="114"/>
        <end position="133"/>
    </location>
</feature>
<protein>
    <recommendedName>
        <fullName evidence="4">Lipoprotein</fullName>
    </recommendedName>
</protein>
<evidence type="ECO:0000256" key="1">
    <source>
        <dbReference type="SAM" id="Phobius"/>
    </source>
</evidence>
<dbReference type="PROSITE" id="PS51257">
    <property type="entry name" value="PROKAR_LIPOPROTEIN"/>
    <property type="match status" value="1"/>
</dbReference>
<dbReference type="STRING" id="322095.HMPREF3185_01295"/>
<organism evidence="2 3">
    <name type="scientific">Porphyromonas somerae</name>
    <dbReference type="NCBI Taxonomy" id="322095"/>
    <lineage>
        <taxon>Bacteria</taxon>
        <taxon>Pseudomonadati</taxon>
        <taxon>Bacteroidota</taxon>
        <taxon>Bacteroidia</taxon>
        <taxon>Bacteroidales</taxon>
        <taxon>Porphyromonadaceae</taxon>
        <taxon>Porphyromonas</taxon>
    </lineage>
</organism>